<organism evidence="2">
    <name type="scientific">Oryza meridionalis</name>
    <dbReference type="NCBI Taxonomy" id="40149"/>
    <lineage>
        <taxon>Eukaryota</taxon>
        <taxon>Viridiplantae</taxon>
        <taxon>Streptophyta</taxon>
        <taxon>Embryophyta</taxon>
        <taxon>Tracheophyta</taxon>
        <taxon>Spermatophyta</taxon>
        <taxon>Magnoliopsida</taxon>
        <taxon>Liliopsida</taxon>
        <taxon>Poales</taxon>
        <taxon>Poaceae</taxon>
        <taxon>BOP clade</taxon>
        <taxon>Oryzoideae</taxon>
        <taxon>Oryzeae</taxon>
        <taxon>Oryzinae</taxon>
        <taxon>Oryza</taxon>
    </lineage>
</organism>
<evidence type="ECO:0000256" key="1">
    <source>
        <dbReference type="SAM" id="MobiDB-lite"/>
    </source>
</evidence>
<sequence>MPTASPTSTNPHANEAMTVMPPSLAATGTKTSDHHATATTSVFNMLGHTSSSLSSLADGCCHGLWLHQACRPVGRLVGEEGR</sequence>
<accession>A0A0E0C7K6</accession>
<dbReference type="EnsemblPlants" id="OMERI01G27570.1">
    <property type="protein sequence ID" value="OMERI01G27570.1"/>
    <property type="gene ID" value="OMERI01G27570"/>
</dbReference>
<dbReference type="Proteomes" id="UP000008021">
    <property type="component" value="Chromosome 1"/>
</dbReference>
<dbReference type="HOGENOM" id="CLU_2562202_0_0_1"/>
<name>A0A0E0C7K6_9ORYZ</name>
<feature type="compositionally biased region" description="Polar residues" evidence="1">
    <location>
        <begin position="1"/>
        <end position="12"/>
    </location>
</feature>
<reference evidence="2" key="2">
    <citation type="submission" date="2018-05" db="EMBL/GenBank/DDBJ databases">
        <title>OmerRS3 (Oryza meridionalis Reference Sequence Version 3).</title>
        <authorList>
            <person name="Zhang J."/>
            <person name="Kudrna D."/>
            <person name="Lee S."/>
            <person name="Talag J."/>
            <person name="Welchert J."/>
            <person name="Wing R.A."/>
        </authorList>
    </citation>
    <scope>NUCLEOTIDE SEQUENCE [LARGE SCALE GENOMIC DNA]</scope>
    <source>
        <strain evidence="2">cv. OR44</strain>
    </source>
</reference>
<feature type="region of interest" description="Disordered" evidence="1">
    <location>
        <begin position="1"/>
        <end position="34"/>
    </location>
</feature>
<keyword evidence="3" id="KW-1185">Reference proteome</keyword>
<reference evidence="2" key="1">
    <citation type="submission" date="2015-04" db="UniProtKB">
        <authorList>
            <consortium name="EnsemblPlants"/>
        </authorList>
    </citation>
    <scope>IDENTIFICATION</scope>
</reference>
<evidence type="ECO:0000313" key="2">
    <source>
        <dbReference type="EnsemblPlants" id="OMERI01G27570.1"/>
    </source>
</evidence>
<dbReference type="AlphaFoldDB" id="A0A0E0C7K6"/>
<proteinExistence type="predicted"/>
<dbReference type="Gramene" id="OMERI01G27570.1">
    <property type="protein sequence ID" value="OMERI01G27570.1"/>
    <property type="gene ID" value="OMERI01G27570"/>
</dbReference>
<protein>
    <submittedName>
        <fullName evidence="2">Uncharacterized protein</fullName>
    </submittedName>
</protein>
<evidence type="ECO:0000313" key="3">
    <source>
        <dbReference type="Proteomes" id="UP000008021"/>
    </source>
</evidence>